<comment type="caution">
    <text evidence="1">The sequence shown here is derived from an EMBL/GenBank/DDBJ whole genome shotgun (WGS) entry which is preliminary data.</text>
</comment>
<dbReference type="InterPro" id="IPR013324">
    <property type="entry name" value="RNA_pol_sigma_r3/r4-like"/>
</dbReference>
<sequence>MPDHEIAATLGSSESTVRSNAARALATLRTHLAGIPREEM</sequence>
<dbReference type="SUPFAM" id="SSF88659">
    <property type="entry name" value="Sigma3 and sigma4 domains of RNA polymerase sigma factors"/>
    <property type="match status" value="1"/>
</dbReference>
<accession>A0ABP4XEI1</accession>
<dbReference type="EMBL" id="BAAAPN010000105">
    <property type="protein sequence ID" value="GAA1776304.1"/>
    <property type="molecule type" value="Genomic_DNA"/>
</dbReference>
<dbReference type="InterPro" id="IPR036388">
    <property type="entry name" value="WH-like_DNA-bd_sf"/>
</dbReference>
<reference evidence="2" key="1">
    <citation type="journal article" date="2019" name="Int. J. Syst. Evol. Microbiol.">
        <title>The Global Catalogue of Microorganisms (GCM) 10K type strain sequencing project: providing services to taxonomists for standard genome sequencing and annotation.</title>
        <authorList>
            <consortium name="The Broad Institute Genomics Platform"/>
            <consortium name="The Broad Institute Genome Sequencing Center for Infectious Disease"/>
            <person name="Wu L."/>
            <person name="Ma J."/>
        </authorList>
    </citation>
    <scope>NUCLEOTIDE SEQUENCE [LARGE SCALE GENOMIC DNA]</scope>
    <source>
        <strain evidence="2">JCM 15591</strain>
    </source>
</reference>
<dbReference type="Proteomes" id="UP001501475">
    <property type="component" value="Unassembled WGS sequence"/>
</dbReference>
<dbReference type="Gene3D" id="1.10.10.10">
    <property type="entry name" value="Winged helix-like DNA-binding domain superfamily/Winged helix DNA-binding domain"/>
    <property type="match status" value="1"/>
</dbReference>
<keyword evidence="2" id="KW-1185">Reference proteome</keyword>
<evidence type="ECO:0008006" key="3">
    <source>
        <dbReference type="Google" id="ProtNLM"/>
    </source>
</evidence>
<evidence type="ECO:0000313" key="1">
    <source>
        <dbReference type="EMBL" id="GAA1776304.1"/>
    </source>
</evidence>
<organism evidence="1 2">
    <name type="scientific">Nostocoides vanveenii</name>
    <dbReference type="NCBI Taxonomy" id="330835"/>
    <lineage>
        <taxon>Bacteria</taxon>
        <taxon>Bacillati</taxon>
        <taxon>Actinomycetota</taxon>
        <taxon>Actinomycetes</taxon>
        <taxon>Micrococcales</taxon>
        <taxon>Intrasporangiaceae</taxon>
        <taxon>Nostocoides</taxon>
    </lineage>
</organism>
<evidence type="ECO:0000313" key="2">
    <source>
        <dbReference type="Proteomes" id="UP001501475"/>
    </source>
</evidence>
<name>A0ABP4XEI1_9MICO</name>
<proteinExistence type="predicted"/>
<protein>
    <recommendedName>
        <fullName evidence="3">RNA polymerase sigma factor 70 region 4 type 2 domain-containing protein</fullName>
    </recommendedName>
</protein>
<gene>
    <name evidence="1" type="ORF">GCM10009810_36730</name>
</gene>